<dbReference type="AlphaFoldDB" id="A0ABD2Z4X5"/>
<evidence type="ECO:0000259" key="1">
    <source>
        <dbReference type="Pfam" id="PF25104"/>
    </source>
</evidence>
<evidence type="ECO:0000313" key="3">
    <source>
        <dbReference type="Proteomes" id="UP001630127"/>
    </source>
</evidence>
<dbReference type="PANTHER" id="PTHR36786">
    <property type="entry name" value="2-ISOPROPYLMALATE SYNTHASE"/>
    <property type="match status" value="1"/>
</dbReference>
<protein>
    <recommendedName>
        <fullName evidence="1">DUF7812 domain-containing protein</fullName>
    </recommendedName>
</protein>
<dbReference type="EMBL" id="JBJUIK010000011">
    <property type="protein sequence ID" value="KAL3513375.1"/>
    <property type="molecule type" value="Genomic_DNA"/>
</dbReference>
<feature type="domain" description="DUF7812" evidence="1">
    <location>
        <begin position="143"/>
        <end position="633"/>
    </location>
</feature>
<dbReference type="InterPro" id="IPR056714">
    <property type="entry name" value="DUF7812"/>
</dbReference>
<sequence length="793" mass="89045">MGFGSKMCTRAAKRQRKEATEVATGATQTHNDSSFSFEALFSAIKSPQGMNKAVLKVLYFLLNNLWRNQKYVSINGVELNILSMDIGEVQTKDIKRLSDVLFEELSQRFERFLSALRNDSSNKEVQNCNLAMDIAEAAEIVNWLLRCCLIVLILLQDQQSVLLEKGQVLLWILQSLCSLNLNVKNERRAFRFEKSVSRACEHGDSVCTTSTEDFVASLHFLEPSDSRIPLVSAMLEVMLDEILVHEQLGPLFEIIDSFATTSGMLHMSHSGLADIGPLMEIICSHSSLAFFDKHAVEDYLDRLFRAHTKEFRCSFRPIELSSSAAIMLLLNPILLSAPKIMQAHVIALVSEAIGTVLDSEHWKPDCTVVNRFITVFEKSVALYTKHIFSSQIYSNVTCAKGSDSSIMEKDSIQRSFESFVFPCTGKKINHLIMKSGFPESDLGMMSYKMKSDLVSSSIRYIKECEHVFDSSCQDEILSILSCIILRAADGFDDSPIHPTRVCDLEDFCVLAAILKLMSNALLQVIGSLRHSGDSNSMKSLKDFSSSKEYDYMSSIISCFTAFSIHLPIQQTLCNMMETNCTGHSNSKMMFLHFSGLLSLAFSTGLDFLVKGCLFIIMSLINLFVFEKGNLDALYSAICYNSKSFPCKLHQVNIQEAQLHKKCSLVVASKFQKMSTLYSSTPFVANHFTRLGDGCGDTGQNGSVLGSMAGAVGTEEETEESSNGELFLRCMINNGGIVSDFDELADFIECKQGKDYSTWLKDREKYRKWKGEKMAVLRWKRKKKTWRLLKNKKT</sequence>
<proteinExistence type="predicted"/>
<gene>
    <name evidence="2" type="ORF">ACH5RR_026092</name>
</gene>
<accession>A0ABD2Z4X5</accession>
<dbReference type="Proteomes" id="UP001630127">
    <property type="component" value="Unassembled WGS sequence"/>
</dbReference>
<name>A0ABD2Z4X5_9GENT</name>
<organism evidence="2 3">
    <name type="scientific">Cinchona calisaya</name>
    <dbReference type="NCBI Taxonomy" id="153742"/>
    <lineage>
        <taxon>Eukaryota</taxon>
        <taxon>Viridiplantae</taxon>
        <taxon>Streptophyta</taxon>
        <taxon>Embryophyta</taxon>
        <taxon>Tracheophyta</taxon>
        <taxon>Spermatophyta</taxon>
        <taxon>Magnoliopsida</taxon>
        <taxon>eudicotyledons</taxon>
        <taxon>Gunneridae</taxon>
        <taxon>Pentapetalae</taxon>
        <taxon>asterids</taxon>
        <taxon>lamiids</taxon>
        <taxon>Gentianales</taxon>
        <taxon>Rubiaceae</taxon>
        <taxon>Cinchonoideae</taxon>
        <taxon>Cinchoneae</taxon>
        <taxon>Cinchona</taxon>
    </lineage>
</organism>
<comment type="caution">
    <text evidence="2">The sequence shown here is derived from an EMBL/GenBank/DDBJ whole genome shotgun (WGS) entry which is preliminary data.</text>
</comment>
<keyword evidence="3" id="KW-1185">Reference proteome</keyword>
<evidence type="ECO:0000313" key="2">
    <source>
        <dbReference type="EMBL" id="KAL3513375.1"/>
    </source>
</evidence>
<dbReference type="Pfam" id="PF25104">
    <property type="entry name" value="DUF7812"/>
    <property type="match status" value="1"/>
</dbReference>
<dbReference type="PANTHER" id="PTHR36786:SF1">
    <property type="entry name" value="2-ISOPROPYLMALATE SYNTHASE"/>
    <property type="match status" value="1"/>
</dbReference>
<reference evidence="2 3" key="1">
    <citation type="submission" date="2024-11" db="EMBL/GenBank/DDBJ databases">
        <title>A near-complete genome assembly of Cinchona calisaya.</title>
        <authorList>
            <person name="Lian D.C."/>
            <person name="Zhao X.W."/>
            <person name="Wei L."/>
        </authorList>
    </citation>
    <scope>NUCLEOTIDE SEQUENCE [LARGE SCALE GENOMIC DNA]</scope>
    <source>
        <tissue evidence="2">Nenye</tissue>
    </source>
</reference>